<organism evidence="3 4">
    <name type="scientific">Carboxylicivirga sediminis</name>
    <dbReference type="NCBI Taxonomy" id="2006564"/>
    <lineage>
        <taxon>Bacteria</taxon>
        <taxon>Pseudomonadati</taxon>
        <taxon>Bacteroidota</taxon>
        <taxon>Bacteroidia</taxon>
        <taxon>Marinilabiliales</taxon>
        <taxon>Marinilabiliaceae</taxon>
        <taxon>Carboxylicivirga</taxon>
    </lineage>
</organism>
<comment type="caution">
    <text evidence="3">The sequence shown here is derived from an EMBL/GenBank/DDBJ whole genome shotgun (WGS) entry which is preliminary data.</text>
</comment>
<dbReference type="Pfam" id="PF04389">
    <property type="entry name" value="Peptidase_M28"/>
    <property type="match status" value="1"/>
</dbReference>
<protein>
    <submittedName>
        <fullName evidence="3">M20/M25/M40 family metallo-hydrolase</fullName>
    </submittedName>
</protein>
<dbReference type="RefSeq" id="WP_212192896.1">
    <property type="nucleotide sequence ID" value="NZ_JAGTAR010000042.1"/>
</dbReference>
<dbReference type="GO" id="GO:0008235">
    <property type="term" value="F:metalloexopeptidase activity"/>
    <property type="evidence" value="ECO:0007669"/>
    <property type="project" value="InterPro"/>
</dbReference>
<evidence type="ECO:0000256" key="1">
    <source>
        <dbReference type="SAM" id="SignalP"/>
    </source>
</evidence>
<dbReference type="PANTHER" id="PTHR12147">
    <property type="entry name" value="METALLOPEPTIDASE M28 FAMILY MEMBER"/>
    <property type="match status" value="1"/>
</dbReference>
<accession>A0A941IYH0</accession>
<dbReference type="PANTHER" id="PTHR12147:SF26">
    <property type="entry name" value="PEPTIDASE M28 DOMAIN-CONTAINING PROTEIN"/>
    <property type="match status" value="1"/>
</dbReference>
<evidence type="ECO:0000313" key="3">
    <source>
        <dbReference type="EMBL" id="MBR8537871.1"/>
    </source>
</evidence>
<feature type="signal peptide" evidence="1">
    <location>
        <begin position="1"/>
        <end position="18"/>
    </location>
</feature>
<keyword evidence="1" id="KW-0732">Signal</keyword>
<dbReference type="AlphaFoldDB" id="A0A941IYH0"/>
<dbReference type="EMBL" id="JAGTAR010000042">
    <property type="protein sequence ID" value="MBR8537871.1"/>
    <property type="molecule type" value="Genomic_DNA"/>
</dbReference>
<dbReference type="InterPro" id="IPR045175">
    <property type="entry name" value="M28_fam"/>
</dbReference>
<gene>
    <name evidence="3" type="ORF">KDU71_20030</name>
</gene>
<evidence type="ECO:0000313" key="4">
    <source>
        <dbReference type="Proteomes" id="UP000679220"/>
    </source>
</evidence>
<dbReference type="GO" id="GO:0006508">
    <property type="term" value="P:proteolysis"/>
    <property type="evidence" value="ECO:0007669"/>
    <property type="project" value="InterPro"/>
</dbReference>
<reference evidence="3" key="2">
    <citation type="submission" date="2021-04" db="EMBL/GenBank/DDBJ databases">
        <authorList>
            <person name="Zhang T."/>
            <person name="Zhang Y."/>
            <person name="Lu D."/>
            <person name="Zuo D."/>
            <person name="Du Z."/>
        </authorList>
    </citation>
    <scope>NUCLEOTIDE SEQUENCE</scope>
    <source>
        <strain evidence="3">JR1</strain>
    </source>
</reference>
<keyword evidence="4" id="KW-1185">Reference proteome</keyword>
<dbReference type="InterPro" id="IPR007484">
    <property type="entry name" value="Peptidase_M28"/>
</dbReference>
<feature type="domain" description="Peptidase M28" evidence="2">
    <location>
        <begin position="265"/>
        <end position="468"/>
    </location>
</feature>
<proteinExistence type="predicted"/>
<feature type="chain" id="PRO_5037396311" evidence="1">
    <location>
        <begin position="19"/>
        <end position="485"/>
    </location>
</feature>
<reference evidence="3" key="1">
    <citation type="journal article" date="2018" name="Int. J. Syst. Evol. Microbiol.">
        <title>Carboxylicivirga sediminis sp. nov., isolated from coastal sediment.</title>
        <authorList>
            <person name="Wang F.Q."/>
            <person name="Ren L.H."/>
            <person name="Zou R.J."/>
            <person name="Sun Y.Z."/>
            <person name="Liu X.J."/>
            <person name="Jiang F."/>
            <person name="Liu L.J."/>
        </authorList>
    </citation>
    <scope>NUCLEOTIDE SEQUENCE</scope>
    <source>
        <strain evidence="3">JR1</strain>
    </source>
</reference>
<dbReference type="Proteomes" id="UP000679220">
    <property type="component" value="Unassembled WGS sequence"/>
</dbReference>
<evidence type="ECO:0000259" key="2">
    <source>
        <dbReference type="Pfam" id="PF04389"/>
    </source>
</evidence>
<sequence length="485" mass="54245">MKITLIISLAILTLSANAQSPKFKSKYLNSIDSTSLKQHVYVLASDSLQGRDTGSEGEHKAARYIVNYFKSAGLKPFNDTTYLQNIGLWSWRWDSFQFKLKDKQLIHYEDIVYLSTAPIEPSISSQCIFIGNGNDSITDHLNMKNKIAVALADNLNSWYSLASKTKRDGAIALVMVHQSDSDAFSKLSAQMKAKHNKQSIYRSRPSFSNNLTKAFAISHDCLESLFNNSLETLSGYQTAKAIKQLPQPELTITCPIIIEKANANNVAGYLPGKTKSQETLVISAHYDHVGERYDGICVGADDNASGTAAVIELAKAFAPLKGKLDKNIVFLATSGEEKGLLGAFYFADHPQEHVFNIKANINVDMIGRIDSTHKSNYIYTIGNNHYPEFDSLLHVANNLLTPITIQYDYNKTQGFGNFLRLSDHYAFHRINIPVLGFFSGLHPDYHKPSDTPDKINYREMEQRVRLIFTTAFLATQKTAFNTQDD</sequence>
<dbReference type="SUPFAM" id="SSF53187">
    <property type="entry name" value="Zn-dependent exopeptidases"/>
    <property type="match status" value="1"/>
</dbReference>
<dbReference type="Gene3D" id="3.40.630.10">
    <property type="entry name" value="Zn peptidases"/>
    <property type="match status" value="2"/>
</dbReference>
<name>A0A941IYH0_9BACT</name>